<sequence length="292" mass="31261">MTELSTGPLTAVWRPDVGMVGASLTHHGEELLGQRGGLDAYRAKGSAFGIPLLAPWANRLSGLTYPSSHGQVVIDPERAKLDGNGLPKDGAMAGREWFVEHEAGDWLVASFEADEPVLAVFPFPHVLRVSVRLSPDAMEVTTSLTATGDVAVPRCFGWHPLFTLPGVAREDLDVTLPVVRESSLDDRGIPTGRVHPPHWTDGPLGDRVVDAEYPVIDGAFVLRGGGRRLTVRFGSPEYPVGHAWAPEGESFVAWEPMTAPTNALVTGDGLEFVAPGATTSSTFEVEVAADRR</sequence>
<accession>A0A6J7IZS6</accession>
<dbReference type="GO" id="GO:0016853">
    <property type="term" value="F:isomerase activity"/>
    <property type="evidence" value="ECO:0007669"/>
    <property type="project" value="InterPro"/>
</dbReference>
<reference evidence="1" key="1">
    <citation type="submission" date="2020-05" db="EMBL/GenBank/DDBJ databases">
        <authorList>
            <person name="Chiriac C."/>
            <person name="Salcher M."/>
            <person name="Ghai R."/>
            <person name="Kavagutti S V."/>
        </authorList>
    </citation>
    <scope>NUCLEOTIDE SEQUENCE</scope>
</reference>
<dbReference type="Gene3D" id="2.70.98.10">
    <property type="match status" value="1"/>
</dbReference>
<dbReference type="Pfam" id="PF01263">
    <property type="entry name" value="Aldose_epim"/>
    <property type="match status" value="1"/>
</dbReference>
<proteinExistence type="predicted"/>
<protein>
    <submittedName>
        <fullName evidence="1">Unannotated protein</fullName>
    </submittedName>
</protein>
<dbReference type="GO" id="GO:0030246">
    <property type="term" value="F:carbohydrate binding"/>
    <property type="evidence" value="ECO:0007669"/>
    <property type="project" value="InterPro"/>
</dbReference>
<name>A0A6J7IZS6_9ZZZZ</name>
<gene>
    <name evidence="1" type="ORF">UFOPK3564_02639</name>
</gene>
<dbReference type="InterPro" id="IPR014718">
    <property type="entry name" value="GH-type_carb-bd"/>
</dbReference>
<dbReference type="EMBL" id="CAFBMK010000199">
    <property type="protein sequence ID" value="CAB4935847.1"/>
    <property type="molecule type" value="Genomic_DNA"/>
</dbReference>
<dbReference type="InterPro" id="IPR008183">
    <property type="entry name" value="Aldose_1/G6P_1-epimerase"/>
</dbReference>
<dbReference type="SUPFAM" id="SSF74650">
    <property type="entry name" value="Galactose mutarotase-like"/>
    <property type="match status" value="1"/>
</dbReference>
<dbReference type="CDD" id="cd01081">
    <property type="entry name" value="Aldose_epim"/>
    <property type="match status" value="1"/>
</dbReference>
<dbReference type="AlphaFoldDB" id="A0A6J7IZS6"/>
<dbReference type="InterPro" id="IPR011013">
    <property type="entry name" value="Gal_mutarotase_sf_dom"/>
</dbReference>
<organism evidence="1">
    <name type="scientific">freshwater metagenome</name>
    <dbReference type="NCBI Taxonomy" id="449393"/>
    <lineage>
        <taxon>unclassified sequences</taxon>
        <taxon>metagenomes</taxon>
        <taxon>ecological metagenomes</taxon>
    </lineage>
</organism>
<evidence type="ECO:0000313" key="1">
    <source>
        <dbReference type="EMBL" id="CAB4935847.1"/>
    </source>
</evidence>
<dbReference type="GO" id="GO:0005975">
    <property type="term" value="P:carbohydrate metabolic process"/>
    <property type="evidence" value="ECO:0007669"/>
    <property type="project" value="InterPro"/>
</dbReference>